<evidence type="ECO:0000313" key="8">
    <source>
        <dbReference type="Proteomes" id="UP000761574"/>
    </source>
</evidence>
<dbReference type="Gene3D" id="3.40.50.300">
    <property type="entry name" value="P-loop containing nucleotide triphosphate hydrolases"/>
    <property type="match status" value="1"/>
</dbReference>
<keyword evidence="2" id="KW-0067">ATP-binding</keyword>
<dbReference type="Pfam" id="PF00158">
    <property type="entry name" value="Sigma54_activat"/>
    <property type="match status" value="1"/>
</dbReference>
<dbReference type="SUPFAM" id="SSF46689">
    <property type="entry name" value="Homeodomain-like"/>
    <property type="match status" value="1"/>
</dbReference>
<dbReference type="PANTHER" id="PTHR32071">
    <property type="entry name" value="TRANSCRIPTIONAL REGULATORY PROTEIN"/>
    <property type="match status" value="1"/>
</dbReference>
<dbReference type="SMART" id="SM00382">
    <property type="entry name" value="AAA"/>
    <property type="match status" value="1"/>
</dbReference>
<evidence type="ECO:0000256" key="1">
    <source>
        <dbReference type="ARBA" id="ARBA00022741"/>
    </source>
</evidence>
<dbReference type="Proteomes" id="UP000761574">
    <property type="component" value="Unassembled WGS sequence"/>
</dbReference>
<dbReference type="InterPro" id="IPR002197">
    <property type="entry name" value="HTH_Fis"/>
</dbReference>
<dbReference type="Pfam" id="PF25601">
    <property type="entry name" value="AAA_lid_14"/>
    <property type="match status" value="1"/>
</dbReference>
<dbReference type="PROSITE" id="PS50045">
    <property type="entry name" value="SIGMA54_INTERACT_4"/>
    <property type="match status" value="1"/>
</dbReference>
<evidence type="ECO:0000256" key="3">
    <source>
        <dbReference type="ARBA" id="ARBA00023015"/>
    </source>
</evidence>
<evidence type="ECO:0000256" key="5">
    <source>
        <dbReference type="ARBA" id="ARBA00023163"/>
    </source>
</evidence>
<accession>A0ABQ4PMG6</accession>
<sequence>MTIAPQTEAWLSDSWSRSQGAGLSETRLPQAVRLESDALAERHELYRKLIALVEQHALPLFHQLMAHTQSRLILSDNEGYVLRHWGVAQYSSKLANVALDIGVNWHEQHRGTNAIGTALTSKQAVSVIGDQHFIRQHRFMSCTATPIFSPTGEMLGAIDITSEQQRHSQQTLLLIASLAQQVETALLCHLPGSHYRIDLAEQASLIASGWQGIVVANAEGKILGCNPMAHKLLQSAKVGDDIRQYLGQQWHRPEQLLQHQSLHLKTQELVPSSRSHLVSQQIGVRFRDPQLERAWQQANKVVKRNIPLLVCGETGVGKEQFIKKLHHQSSRSQHPLVAVNCAALPSELVESELFGYQGGAFTGASRSGYLGKIRQADGGFLFLDEVGEMPLAAQARLLRVLQEREVVPVGSNHTFNVDIQVIAATHMDLASLVEKGLFRQDLYYRLNGLQVELPPLRDRLDKARIIDKLHKRYRVAPQALCAELLARLLCYAWPGNLRQLDNVMQVACLLAEGDEVLAWHHLPDHMQQQLRVADHLLPIESVLEESQSKAGQSLNATINANVAALYQECQGNVSLCAKRLGISRNALYRKLKVLGLK</sequence>
<dbReference type="EMBL" id="BPFB01000037">
    <property type="protein sequence ID" value="GIU49396.1"/>
    <property type="molecule type" value="Genomic_DNA"/>
</dbReference>
<dbReference type="Gene3D" id="1.10.8.60">
    <property type="match status" value="1"/>
</dbReference>
<dbReference type="InterPro" id="IPR009057">
    <property type="entry name" value="Homeodomain-like_sf"/>
</dbReference>
<dbReference type="CDD" id="cd00130">
    <property type="entry name" value="PAS"/>
    <property type="match status" value="1"/>
</dbReference>
<protein>
    <submittedName>
        <fullName evidence="7">Sigma-54-dependent Fis family transcriptional regulator</fullName>
    </submittedName>
</protein>
<evidence type="ECO:0000313" key="7">
    <source>
        <dbReference type="EMBL" id="GIU49396.1"/>
    </source>
</evidence>
<dbReference type="SMART" id="SM00091">
    <property type="entry name" value="PAS"/>
    <property type="match status" value="1"/>
</dbReference>
<dbReference type="InterPro" id="IPR058031">
    <property type="entry name" value="AAA_lid_NorR"/>
</dbReference>
<dbReference type="PROSITE" id="PS00675">
    <property type="entry name" value="SIGMA54_INTERACT_1"/>
    <property type="match status" value="1"/>
</dbReference>
<evidence type="ECO:0000259" key="6">
    <source>
        <dbReference type="PROSITE" id="PS50045"/>
    </source>
</evidence>
<comment type="caution">
    <text evidence="7">The sequence shown here is derived from an EMBL/GenBank/DDBJ whole genome shotgun (WGS) entry which is preliminary data.</text>
</comment>
<dbReference type="InterPro" id="IPR000014">
    <property type="entry name" value="PAS"/>
</dbReference>
<dbReference type="InterPro" id="IPR003018">
    <property type="entry name" value="GAF"/>
</dbReference>
<feature type="domain" description="Sigma-54 factor interaction" evidence="6">
    <location>
        <begin position="284"/>
        <end position="509"/>
    </location>
</feature>
<dbReference type="InterPro" id="IPR003593">
    <property type="entry name" value="AAA+_ATPase"/>
</dbReference>
<keyword evidence="3" id="KW-0805">Transcription regulation</keyword>
<organism evidence="7 8">
    <name type="scientific">Shewanella algidipiscicola</name>
    <dbReference type="NCBI Taxonomy" id="614070"/>
    <lineage>
        <taxon>Bacteria</taxon>
        <taxon>Pseudomonadati</taxon>
        <taxon>Pseudomonadota</taxon>
        <taxon>Gammaproteobacteria</taxon>
        <taxon>Alteromonadales</taxon>
        <taxon>Shewanellaceae</taxon>
        <taxon>Shewanella</taxon>
    </lineage>
</organism>
<reference evidence="7 8" key="1">
    <citation type="submission" date="2021-05" db="EMBL/GenBank/DDBJ databases">
        <title>Molecular characterization for Shewanella algae harboring chromosomal blaOXA-55-like strains isolated from clinical and environment sample.</title>
        <authorList>
            <person name="Ohama Y."/>
            <person name="Aoki K."/>
            <person name="Harada S."/>
            <person name="Moriya K."/>
            <person name="Ishii Y."/>
            <person name="Tateda K."/>
        </authorList>
    </citation>
    <scope>NUCLEOTIDE SEQUENCE [LARGE SCALE GENOMIC DNA]</scope>
    <source>
        <strain evidence="7 8">LMG 23746</strain>
    </source>
</reference>
<proteinExistence type="predicted"/>
<dbReference type="InterPro" id="IPR002078">
    <property type="entry name" value="Sigma_54_int"/>
</dbReference>
<dbReference type="InterPro" id="IPR029016">
    <property type="entry name" value="GAF-like_dom_sf"/>
</dbReference>
<dbReference type="CDD" id="cd00009">
    <property type="entry name" value="AAA"/>
    <property type="match status" value="1"/>
</dbReference>
<dbReference type="Gene3D" id="3.30.450.40">
    <property type="match status" value="1"/>
</dbReference>
<dbReference type="Pfam" id="PF02954">
    <property type="entry name" value="HTH_8"/>
    <property type="match status" value="1"/>
</dbReference>
<evidence type="ECO:0000256" key="4">
    <source>
        <dbReference type="ARBA" id="ARBA00023125"/>
    </source>
</evidence>
<keyword evidence="4" id="KW-0238">DNA-binding</keyword>
<gene>
    <name evidence="7" type="ORF">TUM4630_27970</name>
</gene>
<dbReference type="PANTHER" id="PTHR32071:SF77">
    <property type="entry name" value="TRANSCRIPTIONAL REGULATORY PROTEIN"/>
    <property type="match status" value="1"/>
</dbReference>
<dbReference type="SUPFAM" id="SSF52540">
    <property type="entry name" value="P-loop containing nucleoside triphosphate hydrolases"/>
    <property type="match status" value="1"/>
</dbReference>
<evidence type="ECO:0000256" key="2">
    <source>
        <dbReference type="ARBA" id="ARBA00022840"/>
    </source>
</evidence>
<dbReference type="PROSITE" id="PS00688">
    <property type="entry name" value="SIGMA54_INTERACT_3"/>
    <property type="match status" value="1"/>
</dbReference>
<dbReference type="Pfam" id="PF01590">
    <property type="entry name" value="GAF"/>
    <property type="match status" value="1"/>
</dbReference>
<dbReference type="Gene3D" id="1.10.10.60">
    <property type="entry name" value="Homeodomain-like"/>
    <property type="match status" value="1"/>
</dbReference>
<name>A0ABQ4PMG6_9GAMM</name>
<dbReference type="RefSeq" id="WP_119978510.1">
    <property type="nucleotide sequence ID" value="NZ_BPFB01000037.1"/>
</dbReference>
<keyword evidence="1" id="KW-0547">Nucleotide-binding</keyword>
<dbReference type="InterPro" id="IPR025662">
    <property type="entry name" value="Sigma_54_int_dom_ATP-bd_1"/>
</dbReference>
<dbReference type="InterPro" id="IPR025944">
    <property type="entry name" value="Sigma_54_int_dom_CS"/>
</dbReference>
<dbReference type="InterPro" id="IPR027417">
    <property type="entry name" value="P-loop_NTPase"/>
</dbReference>
<keyword evidence="5" id="KW-0804">Transcription</keyword>
<keyword evidence="8" id="KW-1185">Reference proteome</keyword>